<dbReference type="EMBL" id="CAVMBE010000111">
    <property type="protein sequence ID" value="CAK4034298.1"/>
    <property type="molecule type" value="Genomic_DNA"/>
</dbReference>
<accession>A0AAI9EFA9</accession>
<dbReference type="InterPro" id="IPR013320">
    <property type="entry name" value="ConA-like_dom_sf"/>
</dbReference>
<comment type="caution">
    <text evidence="4">The sequence shown here is derived from an EMBL/GenBank/DDBJ whole genome shotgun (WGS) entry which is preliminary data.</text>
</comment>
<protein>
    <submittedName>
        <fullName evidence="4">Endoglucanase cel12C</fullName>
    </submittedName>
</protein>
<feature type="chain" id="PRO_5042616595" evidence="3">
    <location>
        <begin position="21"/>
        <end position="253"/>
    </location>
</feature>
<dbReference type="PANTHER" id="PTHR34002:SF9">
    <property type="entry name" value="XYLOGLUCAN-SPECIFIC ENDO-BETA-1,4-GLUCANASE A"/>
    <property type="match status" value="1"/>
</dbReference>
<name>A0AAI9EFA9_9PEZI</name>
<comment type="similarity">
    <text evidence="1 2">Belongs to the glycosyl hydrolase 12 (cellulase H) family.</text>
</comment>
<keyword evidence="2" id="KW-0624">Polysaccharide degradation</keyword>
<sequence length="253" mass="26232">MTSLSLVLVASLIALTTSAATKTLVERADVCGQWDSRNTGTYTLYNDEWGISGSTGSQCVGVDSLSGTTIKWHATWSWTAGSGGVKTYPNVVANYAAKQLSAISSMKTSWSWSYSGSSIVADVAYDLFTSSSATGSNENEIMIWLAAYGGAGPISASYDSSGSPVPVATVTLAGYSWKLYKGSNGVNEVYSFLPATGSIITIFSGDIKTFISYLTSNQGLSSSQYLISAGAGSEPTSGSGAKFTVSGYSLVIA</sequence>
<evidence type="ECO:0000256" key="2">
    <source>
        <dbReference type="RuleBase" id="RU361163"/>
    </source>
</evidence>
<dbReference type="SUPFAM" id="SSF49899">
    <property type="entry name" value="Concanavalin A-like lectins/glucanases"/>
    <property type="match status" value="1"/>
</dbReference>
<organism evidence="4 5">
    <name type="scientific">Lecanosticta acicola</name>
    <dbReference type="NCBI Taxonomy" id="111012"/>
    <lineage>
        <taxon>Eukaryota</taxon>
        <taxon>Fungi</taxon>
        <taxon>Dikarya</taxon>
        <taxon>Ascomycota</taxon>
        <taxon>Pezizomycotina</taxon>
        <taxon>Dothideomycetes</taxon>
        <taxon>Dothideomycetidae</taxon>
        <taxon>Mycosphaerellales</taxon>
        <taxon>Mycosphaerellaceae</taxon>
        <taxon>Lecanosticta</taxon>
    </lineage>
</organism>
<dbReference type="Proteomes" id="UP001296104">
    <property type="component" value="Unassembled WGS sequence"/>
</dbReference>
<proteinExistence type="inferred from homology"/>
<dbReference type="InterPro" id="IPR013319">
    <property type="entry name" value="GH11/12"/>
</dbReference>
<evidence type="ECO:0000313" key="4">
    <source>
        <dbReference type="EMBL" id="CAK4034298.1"/>
    </source>
</evidence>
<dbReference type="Gene3D" id="2.60.120.180">
    <property type="match status" value="1"/>
</dbReference>
<dbReference type="GO" id="GO:0000272">
    <property type="term" value="P:polysaccharide catabolic process"/>
    <property type="evidence" value="ECO:0007669"/>
    <property type="project" value="UniProtKB-KW"/>
</dbReference>
<dbReference type="PANTHER" id="PTHR34002">
    <property type="entry name" value="BLR1656 PROTEIN"/>
    <property type="match status" value="1"/>
</dbReference>
<feature type="signal peptide" evidence="3">
    <location>
        <begin position="1"/>
        <end position="20"/>
    </location>
</feature>
<keyword evidence="2" id="KW-0119">Carbohydrate metabolism</keyword>
<dbReference type="GO" id="GO:0008810">
    <property type="term" value="F:cellulase activity"/>
    <property type="evidence" value="ECO:0007669"/>
    <property type="project" value="InterPro"/>
</dbReference>
<keyword evidence="2" id="KW-0378">Hydrolase</keyword>
<keyword evidence="3" id="KW-0732">Signal</keyword>
<evidence type="ECO:0000256" key="3">
    <source>
        <dbReference type="SAM" id="SignalP"/>
    </source>
</evidence>
<evidence type="ECO:0000313" key="5">
    <source>
        <dbReference type="Proteomes" id="UP001296104"/>
    </source>
</evidence>
<keyword evidence="5" id="KW-1185">Reference proteome</keyword>
<reference evidence="4" key="1">
    <citation type="submission" date="2023-11" db="EMBL/GenBank/DDBJ databases">
        <authorList>
            <person name="Alioto T."/>
            <person name="Alioto T."/>
            <person name="Gomez Garrido J."/>
        </authorList>
    </citation>
    <scope>NUCLEOTIDE SEQUENCE</scope>
</reference>
<gene>
    <name evidence="4" type="ORF">LECACI_7A009456</name>
</gene>
<keyword evidence="2" id="KW-0326">Glycosidase</keyword>
<dbReference type="Pfam" id="PF01670">
    <property type="entry name" value="Glyco_hydro_12"/>
    <property type="match status" value="1"/>
</dbReference>
<dbReference type="InterPro" id="IPR002594">
    <property type="entry name" value="GH12"/>
</dbReference>
<evidence type="ECO:0000256" key="1">
    <source>
        <dbReference type="ARBA" id="ARBA00005519"/>
    </source>
</evidence>
<dbReference type="AlphaFoldDB" id="A0AAI9EFA9"/>